<dbReference type="InterPro" id="IPR052419">
    <property type="entry name" value="5_3-deoxyribonucleotidase-like"/>
</dbReference>
<comment type="caution">
    <text evidence="2">The sequence shown here is derived from an EMBL/GenBank/DDBJ whole genome shotgun (WGS) entry which is preliminary data.</text>
</comment>
<dbReference type="CDD" id="cd00060">
    <property type="entry name" value="FHA"/>
    <property type="match status" value="1"/>
</dbReference>
<sequence length="863" mass="93060">MDGSAATYVPRSSTLARPRVALDVDEVLCRTAEAFCTWQTGQPGMDLTECFQRCYSHDASAMREQFLCSDFSLMAEPVQGSQEALQQLKAAGFELHAVTSRPGSCKTSSERFLARCFPALISGLHFASSTGPSKGQLCRQLEAVVLVDDQLQNVMDAVAHGVRCVVLDLHGQYAWNHGAVPGDSIRLHSWPEVASFLIGSSGSNSHVPASAASHASHFVPQTHSEFGGGSVPNSFAQTSQNGYTAPVPLPPTASMPSPSPQPQLPKRSPAFPSARSTAYALGQGPLGPSSLPQTAKQELQTQQLRLSEVVPQTLGPSSVPQTAVPQTALPQTAYSTGTREVVFKPRQPLGIFVSDLKNGHVSHVLEGQAMEQGLEPYFVMVAIDGQPYSEGLLEQKKNGNVPYSVAVKMVPPPDAEVVLECIKVVGQDAASLPAELRVRELEVHSEPTFVGRAEQADFFQKLLPDEELRNCISRKHFSLSWAGALQFTRLSVNSIFVNQVFAPLNGTMFLPDGAVLYLCSSGDDAIVPKGRKKNASCVNPLELMSFMQEEIDEQVPVAVFRVAVRKVGGKEVERLPAPAAPAAPAEPARACLVCTSSHTVKVDALPLGRRSIPLQPHTRVGREHQQAFFEAVLGQESPYWTAISRTHLELAEVAQGSFSIRNLSVNHIMVAGRQLQRGEQGSVQVNNSIDFLAVPPGAAASAVPQCFLRLELVSEDTSTPQAPPARAPGFWLEVSGSAVLQTSARKVHAGPDGKIVIGRAWQYELHKKALREEVQTFVSREHFRVEEQRQAVNAVFPQKPLLRLTALSANPIWLQRAGQLQQLSKEEAVDVDVGDCILLYTGASNGLPEGPGSAGSLLWTVGR</sequence>
<proteinExistence type="predicted"/>
<accession>A0AA36HZT2</accession>
<evidence type="ECO:0000313" key="2">
    <source>
        <dbReference type="EMBL" id="CAJ1378410.1"/>
    </source>
</evidence>
<evidence type="ECO:0000313" key="3">
    <source>
        <dbReference type="Proteomes" id="UP001178507"/>
    </source>
</evidence>
<reference evidence="2" key="1">
    <citation type="submission" date="2023-08" db="EMBL/GenBank/DDBJ databases">
        <authorList>
            <person name="Chen Y."/>
            <person name="Shah S."/>
            <person name="Dougan E. K."/>
            <person name="Thang M."/>
            <person name="Chan C."/>
        </authorList>
    </citation>
    <scope>NUCLEOTIDE SEQUENCE</scope>
</reference>
<dbReference type="SUPFAM" id="SSF49879">
    <property type="entry name" value="SMAD/FHA domain"/>
    <property type="match status" value="2"/>
</dbReference>
<name>A0AA36HZT2_9DINO</name>
<protein>
    <submittedName>
        <fullName evidence="2">Uncharacterized protein</fullName>
    </submittedName>
</protein>
<dbReference type="EMBL" id="CAUJNA010000541">
    <property type="protein sequence ID" value="CAJ1378410.1"/>
    <property type="molecule type" value="Genomic_DNA"/>
</dbReference>
<dbReference type="InterPro" id="IPR008984">
    <property type="entry name" value="SMAD_FHA_dom_sf"/>
</dbReference>
<dbReference type="Gene3D" id="3.40.50.1000">
    <property type="entry name" value="HAD superfamily/HAD-like"/>
    <property type="match status" value="1"/>
</dbReference>
<feature type="compositionally biased region" description="Pro residues" evidence="1">
    <location>
        <begin position="247"/>
        <end position="263"/>
    </location>
</feature>
<evidence type="ECO:0000256" key="1">
    <source>
        <dbReference type="SAM" id="MobiDB-lite"/>
    </source>
</evidence>
<dbReference type="PANTHER" id="PTHR35134:SF2">
    <property type="entry name" value="NUCLEOTIDASE YQFW-RELATED"/>
    <property type="match status" value="1"/>
</dbReference>
<feature type="compositionally biased region" description="Polar residues" evidence="1">
    <location>
        <begin position="231"/>
        <end position="243"/>
    </location>
</feature>
<dbReference type="AlphaFoldDB" id="A0AA36HZT2"/>
<gene>
    <name evidence="2" type="ORF">EVOR1521_LOCUS6966</name>
</gene>
<dbReference type="Proteomes" id="UP001178507">
    <property type="component" value="Unassembled WGS sequence"/>
</dbReference>
<dbReference type="SUPFAM" id="SSF56784">
    <property type="entry name" value="HAD-like"/>
    <property type="match status" value="1"/>
</dbReference>
<keyword evidence="3" id="KW-1185">Reference proteome</keyword>
<dbReference type="InterPro" id="IPR036412">
    <property type="entry name" value="HAD-like_sf"/>
</dbReference>
<dbReference type="PANTHER" id="PTHR35134">
    <property type="entry name" value="NUCLEOTIDASE YQFW-RELATED"/>
    <property type="match status" value="1"/>
</dbReference>
<dbReference type="InterPro" id="IPR023214">
    <property type="entry name" value="HAD_sf"/>
</dbReference>
<feature type="region of interest" description="Disordered" evidence="1">
    <location>
        <begin position="220"/>
        <end position="295"/>
    </location>
</feature>
<organism evidence="2 3">
    <name type="scientific">Effrenium voratum</name>
    <dbReference type="NCBI Taxonomy" id="2562239"/>
    <lineage>
        <taxon>Eukaryota</taxon>
        <taxon>Sar</taxon>
        <taxon>Alveolata</taxon>
        <taxon>Dinophyceae</taxon>
        <taxon>Suessiales</taxon>
        <taxon>Symbiodiniaceae</taxon>
        <taxon>Effrenium</taxon>
    </lineage>
</organism>